<feature type="transmembrane region" description="Helical" evidence="1">
    <location>
        <begin position="196"/>
        <end position="221"/>
    </location>
</feature>
<feature type="transmembrane region" description="Helical" evidence="1">
    <location>
        <begin position="123"/>
        <end position="144"/>
    </location>
</feature>
<reference evidence="3" key="2">
    <citation type="submission" date="2021-04" db="EMBL/GenBank/DDBJ databases">
        <authorList>
            <person name="Gilroy R."/>
        </authorList>
    </citation>
    <scope>NUCLEOTIDE SEQUENCE</scope>
    <source>
        <strain evidence="3">687</strain>
    </source>
</reference>
<evidence type="ECO:0000313" key="3">
    <source>
        <dbReference type="EMBL" id="MBU3826623.1"/>
    </source>
</evidence>
<feature type="transmembrane region" description="Helical" evidence="1">
    <location>
        <begin position="12"/>
        <end position="31"/>
    </location>
</feature>
<name>A0A9E2NRZ4_9GAMM</name>
<keyword evidence="1" id="KW-0812">Transmembrane</keyword>
<evidence type="ECO:0000259" key="2">
    <source>
        <dbReference type="Pfam" id="PF14358"/>
    </source>
</evidence>
<organism evidence="3 4">
    <name type="scientific">Candidatus Anaerobiospirillum merdipullorum</name>
    <dbReference type="NCBI Taxonomy" id="2838450"/>
    <lineage>
        <taxon>Bacteria</taxon>
        <taxon>Pseudomonadati</taxon>
        <taxon>Pseudomonadota</taxon>
        <taxon>Gammaproteobacteria</taxon>
        <taxon>Aeromonadales</taxon>
        <taxon>Succinivibrionaceae</taxon>
        <taxon>Anaerobiospirillum</taxon>
    </lineage>
</organism>
<dbReference type="EMBL" id="JAHLFG010000039">
    <property type="protein sequence ID" value="MBU3826623.1"/>
    <property type="molecule type" value="Genomic_DNA"/>
</dbReference>
<keyword evidence="1" id="KW-0472">Membrane</keyword>
<feature type="transmembrane region" description="Helical" evidence="1">
    <location>
        <begin position="37"/>
        <end position="57"/>
    </location>
</feature>
<dbReference type="Proteomes" id="UP000824150">
    <property type="component" value="Unassembled WGS sequence"/>
</dbReference>
<evidence type="ECO:0000313" key="4">
    <source>
        <dbReference type="Proteomes" id="UP000824150"/>
    </source>
</evidence>
<dbReference type="Pfam" id="PF14358">
    <property type="entry name" value="DUF4405"/>
    <property type="match status" value="1"/>
</dbReference>
<dbReference type="AlphaFoldDB" id="A0A9E2NRZ4"/>
<accession>A0A9E2NRZ4</accession>
<gene>
    <name evidence="3" type="ORF">IAA31_03935</name>
</gene>
<protein>
    <submittedName>
        <fullName evidence="3">DUF4405 domain-containing protein</fullName>
    </submittedName>
</protein>
<feature type="transmembrane region" description="Helical" evidence="1">
    <location>
        <begin position="78"/>
        <end position="103"/>
    </location>
</feature>
<keyword evidence="1" id="KW-1133">Transmembrane helix</keyword>
<reference evidence="3" key="1">
    <citation type="journal article" date="2021" name="PeerJ">
        <title>Extensive microbial diversity within the chicken gut microbiome revealed by metagenomics and culture.</title>
        <authorList>
            <person name="Gilroy R."/>
            <person name="Ravi A."/>
            <person name="Getino M."/>
            <person name="Pursley I."/>
            <person name="Horton D.L."/>
            <person name="Alikhan N.F."/>
            <person name="Baker D."/>
            <person name="Gharbi K."/>
            <person name="Hall N."/>
            <person name="Watson M."/>
            <person name="Adriaenssens E.M."/>
            <person name="Foster-Nyarko E."/>
            <person name="Jarju S."/>
            <person name="Secka A."/>
            <person name="Antonio M."/>
            <person name="Oren A."/>
            <person name="Chaudhuri R.R."/>
            <person name="La Ragione R."/>
            <person name="Hildebrand F."/>
            <person name="Pallen M.J."/>
        </authorList>
    </citation>
    <scope>NUCLEOTIDE SEQUENCE</scope>
    <source>
        <strain evidence="3">687</strain>
    </source>
</reference>
<proteinExistence type="predicted"/>
<feature type="domain" description="Flavinylation-associated cytochrome" evidence="2">
    <location>
        <begin position="79"/>
        <end position="136"/>
    </location>
</feature>
<feature type="transmembrane region" description="Helical" evidence="1">
    <location>
        <begin position="151"/>
        <end position="169"/>
    </location>
</feature>
<evidence type="ECO:0000256" key="1">
    <source>
        <dbReference type="SAM" id="Phobius"/>
    </source>
</evidence>
<sequence>MANVGQKLCAAFMRRSVFFILLGLLWLTVLLERLTDVLVHEYVAVIVALLTIHHLWVNRWSIAHLWPEHISPYMLYRNFIALGLMLAFIVTMVSGIAISQHVFAFLNLSAGPDMRTLHNAGAAYFLIFVGLHGGVHVSKLYALLKDNLGSTVAILCAICLFPAALYGLSKLCTWEMLDKLTLQASFSFFDYDAPKIFGLIDGAAQVVACMFIGAILTRLLLNLSAKR</sequence>
<dbReference type="InterPro" id="IPR025517">
    <property type="entry name" value="DUF4405"/>
</dbReference>
<comment type="caution">
    <text evidence="3">The sequence shown here is derived from an EMBL/GenBank/DDBJ whole genome shotgun (WGS) entry which is preliminary data.</text>
</comment>